<dbReference type="InterPro" id="IPR014284">
    <property type="entry name" value="RNA_pol_sigma-70_dom"/>
</dbReference>
<dbReference type="InterPro" id="IPR013324">
    <property type="entry name" value="RNA_pol_sigma_r3/r4-like"/>
</dbReference>
<dbReference type="Gene3D" id="1.10.10.10">
    <property type="entry name" value="Winged helix-like DNA-binding domain superfamily/Winged helix DNA-binding domain"/>
    <property type="match status" value="1"/>
</dbReference>
<dbReference type="SUPFAM" id="SSF88659">
    <property type="entry name" value="Sigma3 and sigma4 domains of RNA polymerase sigma factors"/>
    <property type="match status" value="1"/>
</dbReference>
<dbReference type="EMBL" id="UINC01001425">
    <property type="protein sequence ID" value="SUZ80376.1"/>
    <property type="molecule type" value="Genomic_DNA"/>
</dbReference>
<sequence>MGTLVDTMSWTDEELVARCVEGDTESFNALMQRWERPIYRLAYRLIGREDDARDVCQETFLRAFRGLKKFRSEAKFSSWLYRIAINLCRDWVRRERRTPVVAAPEGIDILDLAPVDDTSESIQDLVERRELGGVVAKAMKALSKEQRTAVVLKEYHGFTFQEISNLLDCPVSTIKTRVYHGLSQLRGEFGRLGLSNPSVRVEAGLSQSRVNRLSVRES</sequence>
<keyword evidence="4" id="KW-0804">Transcription</keyword>
<dbReference type="InterPro" id="IPR036388">
    <property type="entry name" value="WH-like_DNA-bd_sf"/>
</dbReference>
<evidence type="ECO:0000256" key="1">
    <source>
        <dbReference type="ARBA" id="ARBA00010641"/>
    </source>
</evidence>
<evidence type="ECO:0000259" key="5">
    <source>
        <dbReference type="Pfam" id="PF04542"/>
    </source>
</evidence>
<dbReference type="AlphaFoldDB" id="A0A381QLY6"/>
<dbReference type="Pfam" id="PF08281">
    <property type="entry name" value="Sigma70_r4_2"/>
    <property type="match status" value="1"/>
</dbReference>
<evidence type="ECO:0000256" key="2">
    <source>
        <dbReference type="ARBA" id="ARBA00023015"/>
    </source>
</evidence>
<dbReference type="SUPFAM" id="SSF88946">
    <property type="entry name" value="Sigma2 domain of RNA polymerase sigma factors"/>
    <property type="match status" value="1"/>
</dbReference>
<gene>
    <name evidence="7" type="ORF">METZ01_LOCUS33230</name>
</gene>
<feature type="domain" description="RNA polymerase sigma factor 70 region 4 type 2" evidence="6">
    <location>
        <begin position="136"/>
        <end position="185"/>
    </location>
</feature>
<reference evidence="7" key="1">
    <citation type="submission" date="2018-05" db="EMBL/GenBank/DDBJ databases">
        <authorList>
            <person name="Lanie J.A."/>
            <person name="Ng W.-L."/>
            <person name="Kazmierczak K.M."/>
            <person name="Andrzejewski T.M."/>
            <person name="Davidsen T.M."/>
            <person name="Wayne K.J."/>
            <person name="Tettelin H."/>
            <person name="Glass J.I."/>
            <person name="Rusch D."/>
            <person name="Podicherti R."/>
            <person name="Tsui H.-C.T."/>
            <person name="Winkler M.E."/>
        </authorList>
    </citation>
    <scope>NUCLEOTIDE SEQUENCE</scope>
</reference>
<protein>
    <recommendedName>
        <fullName evidence="8">HTH luxR-type domain-containing protein</fullName>
    </recommendedName>
</protein>
<dbReference type="InterPro" id="IPR039425">
    <property type="entry name" value="RNA_pol_sigma-70-like"/>
</dbReference>
<evidence type="ECO:0000256" key="4">
    <source>
        <dbReference type="ARBA" id="ARBA00023163"/>
    </source>
</evidence>
<name>A0A381QLY6_9ZZZZ</name>
<comment type="similarity">
    <text evidence="1">Belongs to the sigma-70 factor family. ECF subfamily.</text>
</comment>
<dbReference type="Pfam" id="PF04542">
    <property type="entry name" value="Sigma70_r2"/>
    <property type="match status" value="1"/>
</dbReference>
<dbReference type="PANTHER" id="PTHR43133">
    <property type="entry name" value="RNA POLYMERASE ECF-TYPE SIGMA FACTO"/>
    <property type="match status" value="1"/>
</dbReference>
<dbReference type="GO" id="GO:0003677">
    <property type="term" value="F:DNA binding"/>
    <property type="evidence" value="ECO:0007669"/>
    <property type="project" value="InterPro"/>
</dbReference>
<accession>A0A381QLY6</accession>
<dbReference type="InterPro" id="IPR013249">
    <property type="entry name" value="RNA_pol_sigma70_r4_t2"/>
</dbReference>
<dbReference type="CDD" id="cd06171">
    <property type="entry name" value="Sigma70_r4"/>
    <property type="match status" value="1"/>
</dbReference>
<proteinExistence type="inferred from homology"/>
<dbReference type="NCBIfam" id="TIGR02937">
    <property type="entry name" value="sigma70-ECF"/>
    <property type="match status" value="1"/>
</dbReference>
<organism evidence="7">
    <name type="scientific">marine metagenome</name>
    <dbReference type="NCBI Taxonomy" id="408172"/>
    <lineage>
        <taxon>unclassified sequences</taxon>
        <taxon>metagenomes</taxon>
        <taxon>ecological metagenomes</taxon>
    </lineage>
</organism>
<dbReference type="PANTHER" id="PTHR43133:SF51">
    <property type="entry name" value="RNA POLYMERASE SIGMA FACTOR"/>
    <property type="match status" value="1"/>
</dbReference>
<dbReference type="InterPro" id="IPR007627">
    <property type="entry name" value="RNA_pol_sigma70_r2"/>
</dbReference>
<evidence type="ECO:0000256" key="3">
    <source>
        <dbReference type="ARBA" id="ARBA00023082"/>
    </source>
</evidence>
<feature type="domain" description="RNA polymerase sigma-70 region 2" evidence="5">
    <location>
        <begin position="30"/>
        <end position="98"/>
    </location>
</feature>
<dbReference type="GO" id="GO:0016987">
    <property type="term" value="F:sigma factor activity"/>
    <property type="evidence" value="ECO:0007669"/>
    <property type="project" value="UniProtKB-KW"/>
</dbReference>
<keyword evidence="2" id="KW-0805">Transcription regulation</keyword>
<evidence type="ECO:0000313" key="7">
    <source>
        <dbReference type="EMBL" id="SUZ80376.1"/>
    </source>
</evidence>
<dbReference type="InterPro" id="IPR013325">
    <property type="entry name" value="RNA_pol_sigma_r2"/>
</dbReference>
<dbReference type="GO" id="GO:0006352">
    <property type="term" value="P:DNA-templated transcription initiation"/>
    <property type="evidence" value="ECO:0007669"/>
    <property type="project" value="InterPro"/>
</dbReference>
<evidence type="ECO:0008006" key="8">
    <source>
        <dbReference type="Google" id="ProtNLM"/>
    </source>
</evidence>
<keyword evidence="3" id="KW-0731">Sigma factor</keyword>
<evidence type="ECO:0000259" key="6">
    <source>
        <dbReference type="Pfam" id="PF08281"/>
    </source>
</evidence>
<dbReference type="Gene3D" id="1.10.1740.10">
    <property type="match status" value="1"/>
</dbReference>